<comment type="caution">
    <text evidence="1">The sequence shown here is derived from an EMBL/GenBank/DDBJ whole genome shotgun (WGS) entry which is preliminary data.</text>
</comment>
<gene>
    <name evidence="1" type="ORF">AB1471_18165</name>
</gene>
<reference evidence="1 2" key="1">
    <citation type="journal article" date="1979" name="Int. J. Syst. Evol. Microbiol.">
        <title>Bacillus globisporus subsp. marinus subsp. nov.</title>
        <authorList>
            <person name="Liu H."/>
        </authorList>
    </citation>
    <scope>NUCLEOTIDE SEQUENCE [LARGE SCALE GENOMIC DNA]</scope>
    <source>
        <strain evidence="1 2">DSM 1297</strain>
    </source>
</reference>
<dbReference type="Proteomes" id="UP001556040">
    <property type="component" value="Unassembled WGS sequence"/>
</dbReference>
<dbReference type="EMBL" id="JBFMIA010000355">
    <property type="protein sequence ID" value="MEW9503650.1"/>
    <property type="molecule type" value="Genomic_DNA"/>
</dbReference>
<evidence type="ECO:0000313" key="1">
    <source>
        <dbReference type="EMBL" id="MEW9503650.1"/>
    </source>
</evidence>
<feature type="non-terminal residue" evidence="1">
    <location>
        <position position="73"/>
    </location>
</feature>
<organism evidence="1 2">
    <name type="scientific">Jeotgalibacillus marinus</name>
    <dbReference type="NCBI Taxonomy" id="86667"/>
    <lineage>
        <taxon>Bacteria</taxon>
        <taxon>Bacillati</taxon>
        <taxon>Bacillota</taxon>
        <taxon>Bacilli</taxon>
        <taxon>Bacillales</taxon>
        <taxon>Caryophanaceae</taxon>
        <taxon>Jeotgalibacillus</taxon>
    </lineage>
</organism>
<name>A0ABV3Q8E0_9BACL</name>
<dbReference type="RefSeq" id="WP_367781107.1">
    <property type="nucleotide sequence ID" value="NZ_JBFMIA010000355.1"/>
</dbReference>
<keyword evidence="2" id="KW-1185">Reference proteome</keyword>
<protein>
    <submittedName>
        <fullName evidence="1">Uncharacterized protein</fullName>
    </submittedName>
</protein>
<accession>A0ABV3Q8E0</accession>
<feature type="non-terminal residue" evidence="1">
    <location>
        <position position="1"/>
    </location>
</feature>
<proteinExistence type="predicted"/>
<sequence>GGDIWIRYQDGTLRNLTLAAGFSSSGMLGANATAVRDPSPSWDASKIVFSALVGAPTKRYEVKTFYWQLYEMT</sequence>
<evidence type="ECO:0000313" key="2">
    <source>
        <dbReference type="Proteomes" id="UP001556040"/>
    </source>
</evidence>